<dbReference type="SUPFAM" id="SSF56112">
    <property type="entry name" value="Protein kinase-like (PK-like)"/>
    <property type="match status" value="1"/>
</dbReference>
<dbReference type="AlphaFoldDB" id="A0A8J8CK13"/>
<dbReference type="InterPro" id="IPR015943">
    <property type="entry name" value="WD40/YVTN_repeat-like_dom_sf"/>
</dbReference>
<gene>
    <name evidence="7" type="ORF">GS601_12640</name>
</gene>
<dbReference type="PANTHER" id="PTHR19879">
    <property type="entry name" value="TRANSCRIPTION INITIATION FACTOR TFIID"/>
    <property type="match status" value="1"/>
</dbReference>
<dbReference type="Proteomes" id="UP000646053">
    <property type="component" value="Unassembled WGS sequence"/>
</dbReference>
<dbReference type="EMBL" id="WVIE01000013">
    <property type="protein sequence ID" value="NDJ18126.1"/>
    <property type="molecule type" value="Genomic_DNA"/>
</dbReference>
<protein>
    <submittedName>
        <fullName evidence="7">Protein kinase</fullName>
    </submittedName>
</protein>
<dbReference type="Gene3D" id="3.30.200.20">
    <property type="entry name" value="Phosphorylase Kinase, domain 1"/>
    <property type="match status" value="1"/>
</dbReference>
<feature type="region of interest" description="Disordered" evidence="5">
    <location>
        <begin position="317"/>
        <end position="353"/>
    </location>
</feature>
<comment type="caution">
    <text evidence="7">The sequence shown here is derived from an EMBL/GenBank/DDBJ whole genome shotgun (WGS) entry which is preliminary data.</text>
</comment>
<dbReference type="PANTHER" id="PTHR19879:SF9">
    <property type="entry name" value="TRANSCRIPTION INITIATION FACTOR TFIID SUBUNIT 5"/>
    <property type="match status" value="1"/>
</dbReference>
<dbReference type="InterPro" id="IPR011009">
    <property type="entry name" value="Kinase-like_dom_sf"/>
</dbReference>
<dbReference type="GO" id="GO:0004672">
    <property type="term" value="F:protein kinase activity"/>
    <property type="evidence" value="ECO:0007669"/>
    <property type="project" value="InterPro"/>
</dbReference>
<feature type="repeat" description="WD" evidence="3">
    <location>
        <begin position="378"/>
        <end position="419"/>
    </location>
</feature>
<dbReference type="InterPro" id="IPR017441">
    <property type="entry name" value="Protein_kinase_ATP_BS"/>
</dbReference>
<dbReference type="PROSITE" id="PS50082">
    <property type="entry name" value="WD_REPEATS_2"/>
    <property type="match status" value="7"/>
</dbReference>
<dbReference type="NCBIfam" id="NF045510">
    <property type="entry name" value="4Cys_prefix_kin"/>
    <property type="match status" value="1"/>
</dbReference>
<keyword evidence="4" id="KW-0067">ATP-binding</keyword>
<evidence type="ECO:0000313" key="7">
    <source>
        <dbReference type="EMBL" id="NDJ18126.1"/>
    </source>
</evidence>
<dbReference type="PROSITE" id="PS00678">
    <property type="entry name" value="WD_REPEATS_1"/>
    <property type="match status" value="4"/>
</dbReference>
<feature type="repeat" description="WD" evidence="3">
    <location>
        <begin position="420"/>
        <end position="461"/>
    </location>
</feature>
<evidence type="ECO:0000313" key="8">
    <source>
        <dbReference type="Proteomes" id="UP000646053"/>
    </source>
</evidence>
<evidence type="ECO:0000256" key="5">
    <source>
        <dbReference type="SAM" id="MobiDB-lite"/>
    </source>
</evidence>
<name>A0A8J8CK13_9CYAN</name>
<evidence type="ECO:0000259" key="6">
    <source>
        <dbReference type="PROSITE" id="PS50011"/>
    </source>
</evidence>
<dbReference type="PROSITE" id="PS00107">
    <property type="entry name" value="PROTEIN_KINASE_ATP"/>
    <property type="match status" value="1"/>
</dbReference>
<dbReference type="SMART" id="SM00320">
    <property type="entry name" value="WD40"/>
    <property type="match status" value="7"/>
</dbReference>
<dbReference type="RefSeq" id="WP_162423652.1">
    <property type="nucleotide sequence ID" value="NZ_WVIE01000013.1"/>
</dbReference>
<keyword evidence="7" id="KW-0808">Transferase</keyword>
<keyword evidence="4" id="KW-0547">Nucleotide-binding</keyword>
<dbReference type="CDD" id="cd14014">
    <property type="entry name" value="STKc_PknB_like"/>
    <property type="match status" value="1"/>
</dbReference>
<dbReference type="GO" id="GO:0005524">
    <property type="term" value="F:ATP binding"/>
    <property type="evidence" value="ECO:0007669"/>
    <property type="project" value="UniProtKB-UniRule"/>
</dbReference>
<dbReference type="InterPro" id="IPR020472">
    <property type="entry name" value="WD40_PAC1"/>
</dbReference>
<dbReference type="InterPro" id="IPR000719">
    <property type="entry name" value="Prot_kinase_dom"/>
</dbReference>
<dbReference type="InterPro" id="IPR019775">
    <property type="entry name" value="WD40_repeat_CS"/>
</dbReference>
<evidence type="ECO:0000256" key="3">
    <source>
        <dbReference type="PROSITE-ProRule" id="PRU00221"/>
    </source>
</evidence>
<feature type="repeat" description="WD" evidence="3">
    <location>
        <begin position="546"/>
        <end position="587"/>
    </location>
</feature>
<feature type="binding site" evidence="4">
    <location>
        <position position="66"/>
    </location>
    <ligand>
        <name>ATP</name>
        <dbReference type="ChEBI" id="CHEBI:30616"/>
    </ligand>
</feature>
<dbReference type="Pfam" id="PF00069">
    <property type="entry name" value="Pkinase"/>
    <property type="match status" value="1"/>
</dbReference>
<keyword evidence="1 3" id="KW-0853">WD repeat</keyword>
<organism evidence="7 8">
    <name type="scientific">Myxacorys almedinensis A</name>
    <dbReference type="NCBI Taxonomy" id="2690445"/>
    <lineage>
        <taxon>Bacteria</taxon>
        <taxon>Bacillati</taxon>
        <taxon>Cyanobacteriota</taxon>
        <taxon>Cyanophyceae</taxon>
        <taxon>Leptolyngbyales</taxon>
        <taxon>Leptolyngbyaceae</taxon>
        <taxon>Myxacorys</taxon>
        <taxon>Myxacorys almedinensis</taxon>
    </lineage>
</organism>
<evidence type="ECO:0000256" key="1">
    <source>
        <dbReference type="ARBA" id="ARBA00022574"/>
    </source>
</evidence>
<dbReference type="SUPFAM" id="SSF50978">
    <property type="entry name" value="WD40 repeat-like"/>
    <property type="match status" value="1"/>
</dbReference>
<accession>A0A8J8CK13</accession>
<dbReference type="Gene3D" id="2.130.10.10">
    <property type="entry name" value="YVTN repeat-like/Quinoprotein amine dehydrogenase"/>
    <property type="match status" value="3"/>
</dbReference>
<proteinExistence type="predicted"/>
<dbReference type="InterPro" id="IPR001680">
    <property type="entry name" value="WD40_rpt"/>
</dbReference>
<evidence type="ECO:0000256" key="4">
    <source>
        <dbReference type="PROSITE-ProRule" id="PRU10141"/>
    </source>
</evidence>
<feature type="repeat" description="WD" evidence="3">
    <location>
        <begin position="588"/>
        <end position="629"/>
    </location>
</feature>
<dbReference type="CDD" id="cd00200">
    <property type="entry name" value="WD40"/>
    <property type="match status" value="1"/>
</dbReference>
<feature type="repeat" description="WD" evidence="3">
    <location>
        <begin position="630"/>
        <end position="665"/>
    </location>
</feature>
<sequence length="665" mass="71826">MLYCLNPDCLNPQNPKEVENCQSCGTPLLALIRGRYRIVQPLGQGGFGKTFLAVDDDRLGMRCVIKQFLPQLKGAKALDKAVKLFEQEAIRLHELGEHPHIPTLLAYFEHEQRLYLVQQFIEGATLSQELRQQGTFGDHKIREVLVRLLPLLKFVHDRHVIHRDITPANVIRRAIDGRLVLIDFGVAKLLNEHSATQPGTKIGTEGYAPVEQLRNGKAYPASDLYSLAVTCLHLLTGVQPEDLYDPLSGRWMWRESLAERGAALSGSIGQILDKMLKELVNDRYQSADEAMRDLRMALSTPAVASPIFRGGAVAASTSVTPSAPTDLLPSTLPRSRSADRGSASPPSHPAVALHSPVGAIASPSPFGTAQTYKSLHTLTGHSSWVVSVAISPDSKTLVSGSLDDLIMIWDLASGERLGILRGHTKSVNSLVYSPNGQVVISGSDDGTIKLWRMTDGALLRSLSGHSRDVNAAAVSPDGQFFASGSDDRTVCVWRLATGELLRSYTDMSGMVRSVAISPNGQILASGRLDNQIKIWNLVTGQLLQTLSGHQNSVMSIAISPNGRYLVSGSKDKLIKVWDLTTGAIVRSLSGHLDIVNSVAISPNGKTLISGSNDKTVKVWNLATGEVLSTLAHHANSVNAVATSPDGNYCVSGSSDNTIKVWQMSS</sequence>
<feature type="repeat" description="WD" evidence="3">
    <location>
        <begin position="462"/>
        <end position="503"/>
    </location>
</feature>
<keyword evidence="8" id="KW-1185">Reference proteome</keyword>
<dbReference type="Pfam" id="PF00400">
    <property type="entry name" value="WD40"/>
    <property type="match status" value="2"/>
</dbReference>
<keyword evidence="2" id="KW-0677">Repeat</keyword>
<reference evidence="7" key="1">
    <citation type="submission" date="2019-12" db="EMBL/GenBank/DDBJ databases">
        <title>High-Quality draft genome sequences of three cyanobacteria isolated from the limestone walls of the Old Cathedral of Coimbra.</title>
        <authorList>
            <person name="Tiago I."/>
            <person name="Soares F."/>
            <person name="Portugal A."/>
        </authorList>
    </citation>
    <scope>NUCLEOTIDE SEQUENCE</scope>
    <source>
        <strain evidence="7">A</strain>
    </source>
</reference>
<feature type="domain" description="Protein kinase" evidence="6">
    <location>
        <begin position="36"/>
        <end position="308"/>
    </location>
</feature>
<dbReference type="Gene3D" id="1.10.510.10">
    <property type="entry name" value="Transferase(Phosphotransferase) domain 1"/>
    <property type="match status" value="1"/>
</dbReference>
<dbReference type="PRINTS" id="PR00320">
    <property type="entry name" value="GPROTEINBRPT"/>
</dbReference>
<evidence type="ECO:0000256" key="2">
    <source>
        <dbReference type="ARBA" id="ARBA00022737"/>
    </source>
</evidence>
<keyword evidence="7" id="KW-0418">Kinase</keyword>
<dbReference type="PROSITE" id="PS50294">
    <property type="entry name" value="WD_REPEATS_REGION"/>
    <property type="match status" value="7"/>
</dbReference>
<feature type="repeat" description="WD" evidence="3">
    <location>
        <begin position="504"/>
        <end position="545"/>
    </location>
</feature>
<dbReference type="InterPro" id="IPR036322">
    <property type="entry name" value="WD40_repeat_dom_sf"/>
</dbReference>
<dbReference type="PROSITE" id="PS50011">
    <property type="entry name" value="PROTEIN_KINASE_DOM"/>
    <property type="match status" value="1"/>
</dbReference>
<dbReference type="Pfam" id="PF25173">
    <property type="entry name" value="Beta-prop_WDR3_1st"/>
    <property type="match status" value="1"/>
</dbReference>